<reference evidence="1 2" key="1">
    <citation type="journal article" date="2022" name="New Phytol.">
        <title>Ecological generalism drives hyperdiversity of secondary metabolite gene clusters in xylarialean endophytes.</title>
        <authorList>
            <person name="Franco M.E.E."/>
            <person name="Wisecaver J.H."/>
            <person name="Arnold A.E."/>
            <person name="Ju Y.M."/>
            <person name="Slot J.C."/>
            <person name="Ahrendt S."/>
            <person name="Moore L.P."/>
            <person name="Eastman K.E."/>
            <person name="Scott K."/>
            <person name="Konkel Z."/>
            <person name="Mondo S.J."/>
            <person name="Kuo A."/>
            <person name="Hayes R.D."/>
            <person name="Haridas S."/>
            <person name="Andreopoulos B."/>
            <person name="Riley R."/>
            <person name="LaButti K."/>
            <person name="Pangilinan J."/>
            <person name="Lipzen A."/>
            <person name="Amirebrahimi M."/>
            <person name="Yan J."/>
            <person name="Adam C."/>
            <person name="Keymanesh K."/>
            <person name="Ng V."/>
            <person name="Louie K."/>
            <person name="Northen T."/>
            <person name="Drula E."/>
            <person name="Henrissat B."/>
            <person name="Hsieh H.M."/>
            <person name="Youens-Clark K."/>
            <person name="Lutzoni F."/>
            <person name="Miadlikowska J."/>
            <person name="Eastwood D.C."/>
            <person name="Hamelin R.C."/>
            <person name="Grigoriev I.V."/>
            <person name="U'Ren J.M."/>
        </authorList>
    </citation>
    <scope>NUCLEOTIDE SEQUENCE [LARGE SCALE GENOMIC DNA]</scope>
    <source>
        <strain evidence="1 2">CBS 119005</strain>
    </source>
</reference>
<name>A0ACB9YRH2_9PEZI</name>
<evidence type="ECO:0000313" key="2">
    <source>
        <dbReference type="Proteomes" id="UP001497700"/>
    </source>
</evidence>
<proteinExistence type="predicted"/>
<dbReference type="EMBL" id="MU393541">
    <property type="protein sequence ID" value="KAI4861807.1"/>
    <property type="molecule type" value="Genomic_DNA"/>
</dbReference>
<keyword evidence="2" id="KW-1185">Reference proteome</keyword>
<comment type="caution">
    <text evidence="1">The sequence shown here is derived from an EMBL/GenBank/DDBJ whole genome shotgun (WGS) entry which is preliminary data.</text>
</comment>
<gene>
    <name evidence="1" type="ORF">F4820DRAFT_432377</name>
</gene>
<organism evidence="1 2">
    <name type="scientific">Hypoxylon rubiginosum</name>
    <dbReference type="NCBI Taxonomy" id="110542"/>
    <lineage>
        <taxon>Eukaryota</taxon>
        <taxon>Fungi</taxon>
        <taxon>Dikarya</taxon>
        <taxon>Ascomycota</taxon>
        <taxon>Pezizomycotina</taxon>
        <taxon>Sordariomycetes</taxon>
        <taxon>Xylariomycetidae</taxon>
        <taxon>Xylariales</taxon>
        <taxon>Hypoxylaceae</taxon>
        <taxon>Hypoxylon</taxon>
    </lineage>
</organism>
<evidence type="ECO:0000313" key="1">
    <source>
        <dbReference type="EMBL" id="KAI4861807.1"/>
    </source>
</evidence>
<sequence>MVYLGLKGSPEKENDGERISKEDIATDVTTTRFIHFKFEPMILHVLTASPDHAQLLLRCSLQAGFRESGAVSLTAAAGEQHATPVVGIRSMGLAFESLIGHCQPGDDTPRCTVSSDYLRTLVRIANDRFSENSKRIDRFRTAFLEATGPSAARTGDTGAAWEDAQTRKERKRAEGLKRRAELGSQQQDEGAVTFTSTERGTGTEDTHLDMPMNTDFT</sequence>
<keyword evidence="1" id="KW-0489">Methyltransferase</keyword>
<accession>A0ACB9YRH2</accession>
<protein>
    <submittedName>
        <fullName evidence="1">Methyltransferase TYW3-domain-containing protein</fullName>
    </submittedName>
</protein>
<dbReference type="Proteomes" id="UP001497700">
    <property type="component" value="Unassembled WGS sequence"/>
</dbReference>
<keyword evidence="1" id="KW-0808">Transferase</keyword>